<dbReference type="Pfam" id="PF01266">
    <property type="entry name" value="DAO"/>
    <property type="match status" value="1"/>
</dbReference>
<dbReference type="InterPro" id="IPR006076">
    <property type="entry name" value="FAD-dep_OxRdtase"/>
</dbReference>
<proteinExistence type="inferred from homology"/>
<dbReference type="PANTHER" id="PTHR13847:SF280">
    <property type="entry name" value="D-AMINO ACID DEHYDROGENASE"/>
    <property type="match status" value="1"/>
</dbReference>
<dbReference type="AlphaFoldDB" id="A0A221KCP5"/>
<dbReference type="GO" id="GO:0005737">
    <property type="term" value="C:cytoplasm"/>
    <property type="evidence" value="ECO:0007669"/>
    <property type="project" value="TreeGrafter"/>
</dbReference>
<dbReference type="InterPro" id="IPR036188">
    <property type="entry name" value="FAD/NAD-bd_sf"/>
</dbReference>
<dbReference type="KEGG" id="vff:VITFI_CDS0832"/>
<organism evidence="5 6">
    <name type="scientific">Vitreoscilla filiformis</name>
    <dbReference type="NCBI Taxonomy" id="63"/>
    <lineage>
        <taxon>Bacteria</taxon>
        <taxon>Pseudomonadati</taxon>
        <taxon>Pseudomonadota</taxon>
        <taxon>Betaproteobacteria</taxon>
        <taxon>Neisseriales</taxon>
        <taxon>Neisseriaceae</taxon>
        <taxon>Vitreoscilla</taxon>
    </lineage>
</organism>
<sequence length="450" mass="48744">MRQRNEVAIMHVIVLGAGIIGVSTAWYLAEAGHEVTVVDRQADAALETSFANGAQISVSFCEPWANAGAPLKVAKWLLHDDSPLLFRPKLDPYQWRWGVKFLTQCTDAAFARNVRQLVALGAYSHDSLKALVAQTGITYNRLERGILHFFSSAADFEAGAAGAELMRQYGVDRRVLSREEVLRVEPALAAFGPNIHGGTFTPSDESGDACVFTQKLAQRCAERGVRFLWEHDVLGLETTGGEISAVRVADRLSRASRRLVADQYVVAMGSYTAPLLRPIGVDLDIYPAKGYSATLRLKRPDAASVVSLLDDSRKIAISRLGDHIRIAGTAEMAGLDTRLDTPTAQVRCQALVRRYEELFPGVADTSEPHYWTGLRPSTPTNIPYIGRAAKVGRLWLNAGHGTLGWTHGAGSGRALAELMCGKAPELSFAFCGPVPAPGRTSGRPAGLCHQ</sequence>
<keyword evidence="3" id="KW-1133">Transmembrane helix</keyword>
<dbReference type="Gene3D" id="3.50.50.60">
    <property type="entry name" value="FAD/NAD(P)-binding domain"/>
    <property type="match status" value="2"/>
</dbReference>
<evidence type="ECO:0000256" key="3">
    <source>
        <dbReference type="SAM" id="Phobius"/>
    </source>
</evidence>
<evidence type="ECO:0000256" key="1">
    <source>
        <dbReference type="ARBA" id="ARBA00009410"/>
    </source>
</evidence>
<comment type="similarity">
    <text evidence="1">Belongs to the DadA oxidoreductase family.</text>
</comment>
<dbReference type="PANTHER" id="PTHR13847">
    <property type="entry name" value="SARCOSINE DEHYDROGENASE-RELATED"/>
    <property type="match status" value="1"/>
</dbReference>
<feature type="domain" description="FAD dependent oxidoreductase" evidence="4">
    <location>
        <begin position="11"/>
        <end position="418"/>
    </location>
</feature>
<keyword evidence="2" id="KW-0560">Oxidoreductase</keyword>
<evidence type="ECO:0000259" key="4">
    <source>
        <dbReference type="Pfam" id="PF01266"/>
    </source>
</evidence>
<dbReference type="SUPFAM" id="SSF51905">
    <property type="entry name" value="FAD/NAD(P)-binding domain"/>
    <property type="match status" value="1"/>
</dbReference>
<feature type="transmembrane region" description="Helical" evidence="3">
    <location>
        <begin position="7"/>
        <end position="29"/>
    </location>
</feature>
<evidence type="ECO:0000313" key="5">
    <source>
        <dbReference type="EMBL" id="ASM76610.1"/>
    </source>
</evidence>
<protein>
    <submittedName>
        <fullName evidence="5">D-arginine dehydrogenase</fullName>
    </submittedName>
</protein>
<keyword evidence="3" id="KW-0812">Transmembrane</keyword>
<dbReference type="SUPFAM" id="SSF54373">
    <property type="entry name" value="FAD-linked reductases, C-terminal domain"/>
    <property type="match status" value="1"/>
</dbReference>
<accession>A0A221KCP5</accession>
<dbReference type="GO" id="GO:0005886">
    <property type="term" value="C:plasma membrane"/>
    <property type="evidence" value="ECO:0007669"/>
    <property type="project" value="TreeGrafter"/>
</dbReference>
<dbReference type="Gene3D" id="3.30.9.10">
    <property type="entry name" value="D-Amino Acid Oxidase, subunit A, domain 2"/>
    <property type="match status" value="1"/>
</dbReference>
<keyword evidence="3" id="KW-0472">Membrane</keyword>
<dbReference type="GO" id="GO:0008718">
    <property type="term" value="F:D-amino-acid dehydrogenase activity"/>
    <property type="evidence" value="ECO:0007669"/>
    <property type="project" value="TreeGrafter"/>
</dbReference>
<gene>
    <name evidence="5" type="ORF">VITFI_CDS0832</name>
</gene>
<dbReference type="EMBL" id="CP022423">
    <property type="protein sequence ID" value="ASM76610.1"/>
    <property type="molecule type" value="Genomic_DNA"/>
</dbReference>
<evidence type="ECO:0000256" key="2">
    <source>
        <dbReference type="ARBA" id="ARBA00023002"/>
    </source>
</evidence>
<keyword evidence="6" id="KW-1185">Reference proteome</keyword>
<reference evidence="5 6" key="1">
    <citation type="submission" date="2017-07" db="EMBL/GenBank/DDBJ databases">
        <title>Complete Genome Sequence of the cosmetic ferment Vitreoscilla filiformis (ATCC15551).</title>
        <authorList>
            <person name="Contreras S."/>
            <person name="Sagory-Zalkind P."/>
            <person name="Blanquart H."/>
            <person name="Iltis A."/>
            <person name="Morand S.C."/>
        </authorList>
    </citation>
    <scope>NUCLEOTIDE SEQUENCE [LARGE SCALE GENOMIC DNA]</scope>
    <source>
        <strain evidence="5 6">ATCC 15551</strain>
    </source>
</reference>
<name>A0A221KCP5_VITFI</name>
<dbReference type="Proteomes" id="UP000199729">
    <property type="component" value="Chromosome"/>
</dbReference>
<dbReference type="NCBIfam" id="NF001933">
    <property type="entry name" value="PRK00711.1"/>
    <property type="match status" value="1"/>
</dbReference>
<dbReference type="GO" id="GO:0055130">
    <property type="term" value="P:D-alanine catabolic process"/>
    <property type="evidence" value="ECO:0007669"/>
    <property type="project" value="TreeGrafter"/>
</dbReference>
<evidence type="ECO:0000313" key="6">
    <source>
        <dbReference type="Proteomes" id="UP000199729"/>
    </source>
</evidence>